<evidence type="ECO:0000313" key="1">
    <source>
        <dbReference type="EMBL" id="JAH31242.1"/>
    </source>
</evidence>
<reference evidence="1" key="2">
    <citation type="journal article" date="2015" name="Fish Shellfish Immunol.">
        <title>Early steps in the European eel (Anguilla anguilla)-Vibrio vulnificus interaction in the gills: Role of the RtxA13 toxin.</title>
        <authorList>
            <person name="Callol A."/>
            <person name="Pajuelo D."/>
            <person name="Ebbesson L."/>
            <person name="Teles M."/>
            <person name="MacKenzie S."/>
            <person name="Amaro C."/>
        </authorList>
    </citation>
    <scope>NUCLEOTIDE SEQUENCE</scope>
</reference>
<sequence>MQCPIHQQGVLEGSDCQLHVAQWSYRPQTALPQSGFNQAVGVHPNTTACYLKRISHPAAPLCHFICKKT</sequence>
<proteinExistence type="predicted"/>
<dbReference type="AlphaFoldDB" id="A0A0E9RR18"/>
<protein>
    <submittedName>
        <fullName evidence="1">Uncharacterized protein</fullName>
    </submittedName>
</protein>
<organism evidence="1">
    <name type="scientific">Anguilla anguilla</name>
    <name type="common">European freshwater eel</name>
    <name type="synonym">Muraena anguilla</name>
    <dbReference type="NCBI Taxonomy" id="7936"/>
    <lineage>
        <taxon>Eukaryota</taxon>
        <taxon>Metazoa</taxon>
        <taxon>Chordata</taxon>
        <taxon>Craniata</taxon>
        <taxon>Vertebrata</taxon>
        <taxon>Euteleostomi</taxon>
        <taxon>Actinopterygii</taxon>
        <taxon>Neopterygii</taxon>
        <taxon>Teleostei</taxon>
        <taxon>Anguilliformes</taxon>
        <taxon>Anguillidae</taxon>
        <taxon>Anguilla</taxon>
    </lineage>
</organism>
<dbReference type="EMBL" id="GBXM01077335">
    <property type="protein sequence ID" value="JAH31242.1"/>
    <property type="molecule type" value="Transcribed_RNA"/>
</dbReference>
<accession>A0A0E9RR18</accession>
<name>A0A0E9RR18_ANGAN</name>
<reference evidence="1" key="1">
    <citation type="submission" date="2014-11" db="EMBL/GenBank/DDBJ databases">
        <authorList>
            <person name="Amaro Gonzalez C."/>
        </authorList>
    </citation>
    <scope>NUCLEOTIDE SEQUENCE</scope>
</reference>